<name>F0ZGN1_DICPU</name>
<dbReference type="VEuPathDB" id="AmoebaDB:DICPUDRAFT_150564"/>
<sequence length="61" mass="6899">MSEVFEAEKQLKNGQPFHGACLQKHLKDVKKPLVGYYPGDADRVLGSNFKHGQTQQQQQQS</sequence>
<dbReference type="FunCoup" id="F0ZGN1">
    <property type="interactions" value="11"/>
</dbReference>
<keyword evidence="2" id="KW-1185">Reference proteome</keyword>
<dbReference type="RefSeq" id="XP_003286558.1">
    <property type="nucleotide sequence ID" value="XM_003286510.1"/>
</dbReference>
<dbReference type="KEGG" id="dpp:DICPUDRAFT_150564"/>
<proteinExistence type="predicted"/>
<organism evidence="1 2">
    <name type="scientific">Dictyostelium purpureum</name>
    <name type="common">Slime mold</name>
    <dbReference type="NCBI Taxonomy" id="5786"/>
    <lineage>
        <taxon>Eukaryota</taxon>
        <taxon>Amoebozoa</taxon>
        <taxon>Evosea</taxon>
        <taxon>Eumycetozoa</taxon>
        <taxon>Dictyostelia</taxon>
        <taxon>Dictyosteliales</taxon>
        <taxon>Dictyosteliaceae</taxon>
        <taxon>Dictyostelium</taxon>
    </lineage>
</organism>
<dbReference type="AlphaFoldDB" id="F0ZGN1"/>
<dbReference type="EMBL" id="GL871013">
    <property type="protein sequence ID" value="EGC36915.1"/>
    <property type="molecule type" value="Genomic_DNA"/>
</dbReference>
<protein>
    <submittedName>
        <fullName evidence="1">Uncharacterized protein</fullName>
    </submittedName>
</protein>
<reference evidence="2" key="1">
    <citation type="journal article" date="2011" name="Genome Biol.">
        <title>Comparative genomics of the social amoebae Dictyostelium discoideum and Dictyostelium purpureum.</title>
        <authorList>
            <consortium name="US DOE Joint Genome Institute (JGI-PGF)"/>
            <person name="Sucgang R."/>
            <person name="Kuo A."/>
            <person name="Tian X."/>
            <person name="Salerno W."/>
            <person name="Parikh A."/>
            <person name="Feasley C.L."/>
            <person name="Dalin E."/>
            <person name="Tu H."/>
            <person name="Huang E."/>
            <person name="Barry K."/>
            <person name="Lindquist E."/>
            <person name="Shapiro H."/>
            <person name="Bruce D."/>
            <person name="Schmutz J."/>
            <person name="Salamov A."/>
            <person name="Fey P."/>
            <person name="Gaudet P."/>
            <person name="Anjard C."/>
            <person name="Babu M.M."/>
            <person name="Basu S."/>
            <person name="Bushmanova Y."/>
            <person name="van der Wel H."/>
            <person name="Katoh-Kurasawa M."/>
            <person name="Dinh C."/>
            <person name="Coutinho P.M."/>
            <person name="Saito T."/>
            <person name="Elias M."/>
            <person name="Schaap P."/>
            <person name="Kay R.R."/>
            <person name="Henrissat B."/>
            <person name="Eichinger L."/>
            <person name="Rivero F."/>
            <person name="Putnam N.H."/>
            <person name="West C.M."/>
            <person name="Loomis W.F."/>
            <person name="Chisholm R.L."/>
            <person name="Shaulsky G."/>
            <person name="Strassmann J.E."/>
            <person name="Queller D.C."/>
            <person name="Kuspa A."/>
            <person name="Grigoriev I.V."/>
        </authorList>
    </citation>
    <scope>NUCLEOTIDE SEQUENCE [LARGE SCALE GENOMIC DNA]</scope>
    <source>
        <strain evidence="2">QSDP1</strain>
    </source>
</reference>
<dbReference type="GeneID" id="10503952"/>
<gene>
    <name evidence="1" type="ORF">DICPUDRAFT_150564</name>
</gene>
<evidence type="ECO:0000313" key="1">
    <source>
        <dbReference type="EMBL" id="EGC36915.1"/>
    </source>
</evidence>
<dbReference type="Proteomes" id="UP000001064">
    <property type="component" value="Unassembled WGS sequence"/>
</dbReference>
<accession>F0ZGN1</accession>
<dbReference type="InParanoid" id="F0ZGN1"/>
<evidence type="ECO:0000313" key="2">
    <source>
        <dbReference type="Proteomes" id="UP000001064"/>
    </source>
</evidence>
<dbReference type="OrthoDB" id="8637at142796"/>